<dbReference type="EMBL" id="MFJL01000044">
    <property type="protein sequence ID" value="OGG12548.1"/>
    <property type="molecule type" value="Genomic_DNA"/>
</dbReference>
<evidence type="ECO:0000259" key="1">
    <source>
        <dbReference type="Pfam" id="PF00391"/>
    </source>
</evidence>
<gene>
    <name evidence="2" type="ORF">A3D77_04365</name>
</gene>
<dbReference type="PANTHER" id="PTHR43615">
    <property type="entry name" value="PHOSPHOENOLPYRUVATE SYNTHASE-RELATED"/>
    <property type="match status" value="1"/>
</dbReference>
<proteinExistence type="predicted"/>
<evidence type="ECO:0000313" key="2">
    <source>
        <dbReference type="EMBL" id="OGG12548.1"/>
    </source>
</evidence>
<dbReference type="GO" id="GO:0016772">
    <property type="term" value="F:transferase activity, transferring phosphorus-containing groups"/>
    <property type="evidence" value="ECO:0007669"/>
    <property type="project" value="InterPro"/>
</dbReference>
<organism evidence="2 3">
    <name type="scientific">Candidatus Gottesmanbacteria bacterium RIFCSPHIGHO2_02_FULL_39_11</name>
    <dbReference type="NCBI Taxonomy" id="1798382"/>
    <lineage>
        <taxon>Bacteria</taxon>
        <taxon>Candidatus Gottesmaniibacteriota</taxon>
    </lineage>
</organism>
<dbReference type="SUPFAM" id="SSF52009">
    <property type="entry name" value="Phosphohistidine domain"/>
    <property type="match status" value="1"/>
</dbReference>
<comment type="caution">
    <text evidence="2">The sequence shown here is derived from an EMBL/GenBank/DDBJ whole genome shotgun (WGS) entry which is preliminary data.</text>
</comment>
<evidence type="ECO:0000313" key="3">
    <source>
        <dbReference type="Proteomes" id="UP000176923"/>
    </source>
</evidence>
<protein>
    <recommendedName>
        <fullName evidence="1">PEP-utilising enzyme mobile domain-containing protein</fullName>
    </recommendedName>
</protein>
<dbReference type="InterPro" id="IPR036637">
    <property type="entry name" value="Phosphohistidine_dom_sf"/>
</dbReference>
<dbReference type="InterPro" id="IPR051549">
    <property type="entry name" value="PEP_Utilizing_Enz"/>
</dbReference>
<dbReference type="InterPro" id="IPR008279">
    <property type="entry name" value="PEP-util_enz_mobile_dom"/>
</dbReference>
<reference evidence="2 3" key="1">
    <citation type="journal article" date="2016" name="Nat. Commun.">
        <title>Thousands of microbial genomes shed light on interconnected biogeochemical processes in an aquifer system.</title>
        <authorList>
            <person name="Anantharaman K."/>
            <person name="Brown C.T."/>
            <person name="Hug L.A."/>
            <person name="Sharon I."/>
            <person name="Castelle C.J."/>
            <person name="Probst A.J."/>
            <person name="Thomas B.C."/>
            <person name="Singh A."/>
            <person name="Wilkins M.J."/>
            <person name="Karaoz U."/>
            <person name="Brodie E.L."/>
            <person name="Williams K.H."/>
            <person name="Hubbard S.S."/>
            <person name="Banfield J.F."/>
        </authorList>
    </citation>
    <scope>NUCLEOTIDE SEQUENCE [LARGE SCALE GENOMIC DNA]</scope>
</reference>
<dbReference type="Gene3D" id="3.50.30.10">
    <property type="entry name" value="Phosphohistidine domain"/>
    <property type="match status" value="1"/>
</dbReference>
<dbReference type="STRING" id="1798382.A3D77_04365"/>
<accession>A0A1F5ZJ91</accession>
<feature type="domain" description="PEP-utilising enzyme mobile" evidence="1">
    <location>
        <begin position="3"/>
        <end position="72"/>
    </location>
</feature>
<sequence>MTDRIVILEKADPGYDWIFTKNIKALITKYGGAGSHMAIRCAEFGIPAAVGCGDVIFSNITTARRIQLDCKNKKINWD</sequence>
<name>A0A1F5ZJ91_9BACT</name>
<dbReference type="Pfam" id="PF00391">
    <property type="entry name" value="PEP-utilizers"/>
    <property type="match status" value="1"/>
</dbReference>
<dbReference type="AlphaFoldDB" id="A0A1F5ZJ91"/>
<dbReference type="PANTHER" id="PTHR43615:SF1">
    <property type="entry name" value="PPDK_N DOMAIN-CONTAINING PROTEIN"/>
    <property type="match status" value="1"/>
</dbReference>
<dbReference type="Proteomes" id="UP000176923">
    <property type="component" value="Unassembled WGS sequence"/>
</dbReference>